<comment type="caution">
    <text evidence="8">The sequence shown here is derived from an EMBL/GenBank/DDBJ whole genome shotgun (WGS) entry which is preliminary data.</text>
</comment>
<evidence type="ECO:0000259" key="7">
    <source>
        <dbReference type="PROSITE" id="PS51383"/>
    </source>
</evidence>
<comment type="cofactor">
    <cofactor evidence="6">
        <name>Mg(2+)</name>
        <dbReference type="ChEBI" id="CHEBI:18420"/>
    </cofactor>
</comment>
<accession>A0ABR9R2T5</accession>
<dbReference type="PROSITE" id="PS51383">
    <property type="entry name" value="YJEF_C_3"/>
    <property type="match status" value="1"/>
</dbReference>
<evidence type="ECO:0000256" key="4">
    <source>
        <dbReference type="ARBA" id="ARBA00023027"/>
    </source>
</evidence>
<dbReference type="InterPro" id="IPR029056">
    <property type="entry name" value="Ribokinase-like"/>
</dbReference>
<keyword evidence="9" id="KW-1185">Reference proteome</keyword>
<keyword evidence="3 6" id="KW-0521">NADP</keyword>
<comment type="function">
    <text evidence="6">Catalyzes the dehydration of the S-form of NAD(P)HX at the expense of ADP, which is converted to AMP. Together with NAD(P)HX epimerase, which catalyzes the epimerization of the S- and R-forms, the enzyme allows the repair of both epimers of NAD(P)HX, a damaged form of NAD(P)H that is a result of enzymatic or heat-dependent hydration.</text>
</comment>
<evidence type="ECO:0000313" key="8">
    <source>
        <dbReference type="EMBL" id="MBE5037441.1"/>
    </source>
</evidence>
<feature type="binding site" evidence="6">
    <location>
        <position position="112"/>
    </location>
    <ligand>
        <name>(6S)-NADPHX</name>
        <dbReference type="ChEBI" id="CHEBI:64076"/>
    </ligand>
</feature>
<reference evidence="8 9" key="1">
    <citation type="submission" date="2020-10" db="EMBL/GenBank/DDBJ databases">
        <title>ChiBAC.</title>
        <authorList>
            <person name="Zenner C."/>
            <person name="Hitch T.C.A."/>
            <person name="Clavel T."/>
        </authorList>
    </citation>
    <scope>NUCLEOTIDE SEQUENCE [LARGE SCALE GENOMIC DNA]</scope>
    <source>
        <strain evidence="8 9">DSM 109015</strain>
    </source>
</reference>
<dbReference type="Proteomes" id="UP000768567">
    <property type="component" value="Unassembled WGS sequence"/>
</dbReference>
<comment type="catalytic activity">
    <reaction evidence="6">
        <text>(6S)-NADPHX + ADP = AMP + phosphate + NADPH + H(+)</text>
        <dbReference type="Rhea" id="RHEA:32235"/>
        <dbReference type="ChEBI" id="CHEBI:15378"/>
        <dbReference type="ChEBI" id="CHEBI:43474"/>
        <dbReference type="ChEBI" id="CHEBI:57783"/>
        <dbReference type="ChEBI" id="CHEBI:64076"/>
        <dbReference type="ChEBI" id="CHEBI:456215"/>
        <dbReference type="ChEBI" id="CHEBI:456216"/>
        <dbReference type="EC" id="4.2.1.136"/>
    </reaction>
</comment>
<keyword evidence="4 6" id="KW-0520">NAD</keyword>
<dbReference type="CDD" id="cd01171">
    <property type="entry name" value="YXKO-related"/>
    <property type="match status" value="1"/>
</dbReference>
<dbReference type="EC" id="4.2.1.136" evidence="6"/>
<keyword evidence="5 6" id="KW-0456">Lyase</keyword>
<feature type="domain" description="YjeF C-terminal" evidence="7">
    <location>
        <begin position="5"/>
        <end position="289"/>
    </location>
</feature>
<feature type="binding site" evidence="6">
    <location>
        <position position="229"/>
    </location>
    <ligand>
        <name>AMP</name>
        <dbReference type="ChEBI" id="CHEBI:456215"/>
    </ligand>
</feature>
<name>A0ABR9R2T5_9FIRM</name>
<dbReference type="EMBL" id="JADCKC010000002">
    <property type="protein sequence ID" value="MBE5037441.1"/>
    <property type="molecule type" value="Genomic_DNA"/>
</dbReference>
<evidence type="ECO:0000256" key="1">
    <source>
        <dbReference type="ARBA" id="ARBA00022741"/>
    </source>
</evidence>
<comment type="subunit">
    <text evidence="6">Homotetramer.</text>
</comment>
<protein>
    <recommendedName>
        <fullName evidence="6">ADP-dependent (S)-NAD(P)H-hydrate dehydratase</fullName>
        <ecNumber evidence="6">4.2.1.136</ecNumber>
    </recommendedName>
    <alternativeName>
        <fullName evidence="6">ADP-dependent NAD(P)HX dehydratase</fullName>
    </alternativeName>
</protein>
<dbReference type="InterPro" id="IPR000631">
    <property type="entry name" value="CARKD"/>
</dbReference>
<dbReference type="PANTHER" id="PTHR12592:SF0">
    <property type="entry name" value="ATP-DEPENDENT (S)-NAD(P)H-HYDRATE DEHYDRATASE"/>
    <property type="match status" value="1"/>
</dbReference>
<dbReference type="SUPFAM" id="SSF53613">
    <property type="entry name" value="Ribokinase-like"/>
    <property type="match status" value="1"/>
</dbReference>
<feature type="binding site" evidence="6">
    <location>
        <position position="40"/>
    </location>
    <ligand>
        <name>(6S)-NADPHX</name>
        <dbReference type="ChEBI" id="CHEBI:64076"/>
    </ligand>
</feature>
<evidence type="ECO:0000256" key="3">
    <source>
        <dbReference type="ARBA" id="ARBA00022857"/>
    </source>
</evidence>
<feature type="binding site" evidence="6">
    <location>
        <position position="163"/>
    </location>
    <ligand>
        <name>(6S)-NADPHX</name>
        <dbReference type="ChEBI" id="CHEBI:64076"/>
    </ligand>
</feature>
<dbReference type="HAMAP" id="MF_01965">
    <property type="entry name" value="NADHX_dehydratase"/>
    <property type="match status" value="1"/>
</dbReference>
<evidence type="ECO:0000313" key="9">
    <source>
        <dbReference type="Proteomes" id="UP000768567"/>
    </source>
</evidence>
<evidence type="ECO:0000256" key="6">
    <source>
        <dbReference type="HAMAP-Rule" id="MF_01965"/>
    </source>
</evidence>
<organism evidence="8 9">
    <name type="scientific">Gemmiger gallinarum</name>
    <dbReference type="NCBI Taxonomy" id="2779354"/>
    <lineage>
        <taxon>Bacteria</taxon>
        <taxon>Bacillati</taxon>
        <taxon>Bacillota</taxon>
        <taxon>Clostridia</taxon>
        <taxon>Eubacteriales</taxon>
        <taxon>Gemmiger</taxon>
    </lineage>
</organism>
<comment type="catalytic activity">
    <reaction evidence="6">
        <text>(6S)-NADHX + ADP = AMP + phosphate + NADH + H(+)</text>
        <dbReference type="Rhea" id="RHEA:32223"/>
        <dbReference type="ChEBI" id="CHEBI:15378"/>
        <dbReference type="ChEBI" id="CHEBI:43474"/>
        <dbReference type="ChEBI" id="CHEBI:57945"/>
        <dbReference type="ChEBI" id="CHEBI:64074"/>
        <dbReference type="ChEBI" id="CHEBI:456215"/>
        <dbReference type="ChEBI" id="CHEBI:456216"/>
        <dbReference type="EC" id="4.2.1.136"/>
    </reaction>
</comment>
<feature type="binding site" evidence="6">
    <location>
        <begin position="200"/>
        <end position="204"/>
    </location>
    <ligand>
        <name>AMP</name>
        <dbReference type="ChEBI" id="CHEBI:456215"/>
    </ligand>
</feature>
<keyword evidence="2 6" id="KW-0067">ATP-binding</keyword>
<evidence type="ECO:0000256" key="5">
    <source>
        <dbReference type="ARBA" id="ARBA00023239"/>
    </source>
</evidence>
<dbReference type="Pfam" id="PF01256">
    <property type="entry name" value="Carb_kinase"/>
    <property type="match status" value="1"/>
</dbReference>
<comment type="similarity">
    <text evidence="6">Belongs to the NnrD/CARKD family.</text>
</comment>
<sequence>MEKITREYVLRCLPRRAEDANKGSFGTVAAFAGSSAYRGAAALAAEGALRGGAGLVFLATVPDAMQLALLRTPECCVLPCRAGADGWLCPDDVRAGAARFAPGKAVLLAGPGLGEGAGKVLSILLGGDFAWKGCLLDADALNALAAGKAGAALLPENAVLTPHPGEMARLTGLTVAQVQDDRPGIARRYAQEHRCILVLKGSGTIVAAPDGTLLKNTTGNPGLSRGGSGDILAGMIAALMAQGLSPFDAAACGVWLHGAAADLCSARRSQQAMLPHDILEDLGMLLAEEGL</sequence>
<gene>
    <name evidence="6" type="primary">nnrD</name>
    <name evidence="8" type="ORF">INF35_06565</name>
</gene>
<dbReference type="RefSeq" id="WP_193500792.1">
    <property type="nucleotide sequence ID" value="NZ_JADCKC010000002.1"/>
</dbReference>
<keyword evidence="1 6" id="KW-0547">Nucleotide-binding</keyword>
<proteinExistence type="inferred from homology"/>
<dbReference type="Gene3D" id="3.40.1190.20">
    <property type="match status" value="1"/>
</dbReference>
<evidence type="ECO:0000256" key="2">
    <source>
        <dbReference type="ARBA" id="ARBA00022840"/>
    </source>
</evidence>
<dbReference type="PANTHER" id="PTHR12592">
    <property type="entry name" value="ATP-DEPENDENT (S)-NAD(P)H-HYDRATE DEHYDRATASE FAMILY MEMBER"/>
    <property type="match status" value="1"/>
</dbReference>
<dbReference type="NCBIfam" id="TIGR00196">
    <property type="entry name" value="yjeF_cterm"/>
    <property type="match status" value="1"/>
</dbReference>
<feature type="binding site" evidence="6">
    <location>
        <position position="230"/>
    </location>
    <ligand>
        <name>(6S)-NADPHX</name>
        <dbReference type="ChEBI" id="CHEBI:64076"/>
    </ligand>
</feature>